<accession>A0A2Z4LUK4</accession>
<dbReference type="GO" id="GO:0070043">
    <property type="term" value="F:rRNA (guanine-N7-)-methyltransferase activity"/>
    <property type="evidence" value="ECO:0007669"/>
    <property type="project" value="TreeGrafter"/>
</dbReference>
<dbReference type="InterPro" id="IPR004114">
    <property type="entry name" value="THUMP_dom"/>
</dbReference>
<dbReference type="EC" id="2.1.1.-" evidence="5"/>
<dbReference type="GO" id="GO:0008990">
    <property type="term" value="F:rRNA (guanine-N2-)-methyltransferase activity"/>
    <property type="evidence" value="ECO:0007669"/>
    <property type="project" value="TreeGrafter"/>
</dbReference>
<dbReference type="PANTHER" id="PTHR47313">
    <property type="entry name" value="RIBOSOMAL RNA LARGE SUBUNIT METHYLTRANSFERASE K/L"/>
    <property type="match status" value="1"/>
</dbReference>
<dbReference type="KEGG" id="spon:HME9304_02612"/>
<protein>
    <submittedName>
        <fullName evidence="5">Ribosomal RNA large subunit methyltransferase K/L</fullName>
        <ecNumber evidence="5">2.1.1.-</ecNumber>
    </submittedName>
</protein>
<evidence type="ECO:0000256" key="1">
    <source>
        <dbReference type="ARBA" id="ARBA00022603"/>
    </source>
</evidence>
<dbReference type="PROSITE" id="PS51165">
    <property type="entry name" value="THUMP"/>
    <property type="match status" value="1"/>
</dbReference>
<dbReference type="GO" id="GO:0003723">
    <property type="term" value="F:RNA binding"/>
    <property type="evidence" value="ECO:0007669"/>
    <property type="project" value="UniProtKB-UniRule"/>
</dbReference>
<gene>
    <name evidence="5" type="primary">ypsC</name>
    <name evidence="5" type="ORF">HME9304_02612</name>
</gene>
<name>A0A2Z4LUK4_9FLAO</name>
<keyword evidence="3" id="KW-0694">RNA-binding</keyword>
<dbReference type="OrthoDB" id="9809404at2"/>
<dbReference type="InterPro" id="IPR054170">
    <property type="entry name" value="RlmL_1st"/>
</dbReference>
<organism evidence="5 6">
    <name type="scientific">Flagellimonas maritima</name>
    <dbReference type="NCBI Taxonomy" id="1383885"/>
    <lineage>
        <taxon>Bacteria</taxon>
        <taxon>Pseudomonadati</taxon>
        <taxon>Bacteroidota</taxon>
        <taxon>Flavobacteriia</taxon>
        <taxon>Flavobacteriales</taxon>
        <taxon>Flavobacteriaceae</taxon>
        <taxon>Flagellimonas</taxon>
    </lineage>
</organism>
<keyword evidence="1 5" id="KW-0489">Methyltransferase</keyword>
<evidence type="ECO:0000256" key="3">
    <source>
        <dbReference type="PROSITE-ProRule" id="PRU00529"/>
    </source>
</evidence>
<dbReference type="PROSITE" id="PS01261">
    <property type="entry name" value="UPF0020"/>
    <property type="match status" value="1"/>
</dbReference>
<dbReference type="Pfam" id="PF22020">
    <property type="entry name" value="RlmL_1st"/>
    <property type="match status" value="1"/>
</dbReference>
<dbReference type="InterPro" id="IPR053943">
    <property type="entry name" value="RlmKL-like_Mtase_CS"/>
</dbReference>
<dbReference type="SUPFAM" id="SSF53335">
    <property type="entry name" value="S-adenosyl-L-methionine-dependent methyltransferases"/>
    <property type="match status" value="1"/>
</dbReference>
<dbReference type="InterPro" id="IPR029063">
    <property type="entry name" value="SAM-dependent_MTases_sf"/>
</dbReference>
<reference evidence="5 6" key="1">
    <citation type="submission" date="2018-06" db="EMBL/GenBank/DDBJ databases">
        <title>Spongiibacterium sp. HME9304 Genome sequencing and assembly.</title>
        <authorList>
            <person name="Kang H."/>
            <person name="Kim H."/>
            <person name="Joh K."/>
        </authorList>
    </citation>
    <scope>NUCLEOTIDE SEQUENCE [LARGE SCALE GENOMIC DNA]</scope>
    <source>
        <strain evidence="5 6">HME9304</strain>
    </source>
</reference>
<dbReference type="InterPro" id="IPR000241">
    <property type="entry name" value="RlmKL-like_Mtase"/>
</dbReference>
<dbReference type="Gene3D" id="3.40.50.150">
    <property type="entry name" value="Vaccinia Virus protein VP39"/>
    <property type="match status" value="1"/>
</dbReference>
<feature type="domain" description="THUMP" evidence="4">
    <location>
        <begin position="46"/>
        <end position="157"/>
    </location>
</feature>
<dbReference type="Proteomes" id="UP000248536">
    <property type="component" value="Chromosome"/>
</dbReference>
<dbReference type="PANTHER" id="PTHR47313:SF1">
    <property type="entry name" value="RIBOSOMAL RNA LARGE SUBUNIT METHYLTRANSFERASE K_L"/>
    <property type="match status" value="1"/>
</dbReference>
<sequence>MTGNFKMLAKTFYGFEPLLARELRNLGAGNVEEGVRNVVFEGDTGFLYKANICLRTALKIMKPIAKFRVFNEKDLYRQVYALDWDHFFDYNKTFAIDTTMNSEVFNNSLFVSQRAKDAIVDKFRDITRQRPSVNTHDPDIRINIHLYKNSCTVSLDSSGASLHQRGYRISTNIAPINEVLAAGLLLASGWDGNTNFLDPMCGSGTFLIEAGMIACNIPANINRESYSFMQWNDYNQELHKKIVAASLNKTREFHHKIIGYDKAPSATRKAQENVDNANLTEYVTIERKDFFRTEKPVDTKLHMVFNPPYGERLQIDVEDFYAKIGNTLKQSYPGTNAWLITSNLEALKHVGLRPSRKIKTFNGKLESRLVKYEMYEGSKKAKYKTDKL</sequence>
<dbReference type="EMBL" id="CP030104">
    <property type="protein sequence ID" value="AWX45585.1"/>
    <property type="molecule type" value="Genomic_DNA"/>
</dbReference>
<keyword evidence="6" id="KW-1185">Reference proteome</keyword>
<proteinExistence type="predicted"/>
<evidence type="ECO:0000259" key="4">
    <source>
        <dbReference type="PROSITE" id="PS51165"/>
    </source>
</evidence>
<evidence type="ECO:0000313" key="5">
    <source>
        <dbReference type="EMBL" id="AWX45585.1"/>
    </source>
</evidence>
<dbReference type="Gene3D" id="3.30.2130.30">
    <property type="match status" value="1"/>
</dbReference>
<dbReference type="Pfam" id="PF02926">
    <property type="entry name" value="THUMP"/>
    <property type="match status" value="1"/>
</dbReference>
<keyword evidence="2 5" id="KW-0808">Transferase</keyword>
<dbReference type="AlphaFoldDB" id="A0A2Z4LUK4"/>
<dbReference type="SMART" id="SM00981">
    <property type="entry name" value="THUMP"/>
    <property type="match status" value="1"/>
</dbReference>
<evidence type="ECO:0000256" key="2">
    <source>
        <dbReference type="ARBA" id="ARBA00022679"/>
    </source>
</evidence>
<dbReference type="CDD" id="cd11715">
    <property type="entry name" value="THUMP_AdoMetMT"/>
    <property type="match status" value="1"/>
</dbReference>
<dbReference type="Pfam" id="PF01170">
    <property type="entry name" value="UPF0020"/>
    <property type="match status" value="1"/>
</dbReference>
<dbReference type="RefSeq" id="WP_112378959.1">
    <property type="nucleotide sequence ID" value="NZ_CP030104.1"/>
</dbReference>
<evidence type="ECO:0000313" key="6">
    <source>
        <dbReference type="Proteomes" id="UP000248536"/>
    </source>
</evidence>